<proteinExistence type="predicted"/>
<dbReference type="Proteomes" id="UP000310553">
    <property type="component" value="Chromosome"/>
</dbReference>
<name>A0AA92ED65_RALSL</name>
<evidence type="ECO:0000313" key="2">
    <source>
        <dbReference type="Proteomes" id="UP000310553"/>
    </source>
</evidence>
<gene>
    <name evidence="1" type="ORF">E7Z57_08215</name>
</gene>
<reference evidence="1 2" key="1">
    <citation type="submission" date="2019-04" db="EMBL/GenBank/DDBJ databases">
        <title>Complete Genome of UW386 and Higher Quality Genome of UW700.</title>
        <authorList>
            <person name="Jacobs J."/>
            <person name="Perez A."/>
            <person name="Steidl O."/>
            <person name="Allen C."/>
        </authorList>
    </citation>
    <scope>NUCLEOTIDE SEQUENCE [LARGE SCALE GENOMIC DNA]</scope>
    <source>
        <strain evidence="1 2">UW386</strain>
    </source>
</reference>
<protein>
    <submittedName>
        <fullName evidence="1">Uncharacterized protein</fullName>
    </submittedName>
</protein>
<dbReference type="EMBL" id="CP039339">
    <property type="protein sequence ID" value="QCX49086.1"/>
    <property type="molecule type" value="Genomic_DNA"/>
</dbReference>
<accession>A0AA92ED65</accession>
<organism evidence="1 2">
    <name type="scientific">Ralstonia solanacearum</name>
    <name type="common">Pseudomonas solanacearum</name>
    <dbReference type="NCBI Taxonomy" id="305"/>
    <lineage>
        <taxon>Bacteria</taxon>
        <taxon>Pseudomonadati</taxon>
        <taxon>Pseudomonadota</taxon>
        <taxon>Betaproteobacteria</taxon>
        <taxon>Burkholderiales</taxon>
        <taxon>Burkholderiaceae</taxon>
        <taxon>Ralstonia</taxon>
        <taxon>Ralstonia solanacearum species complex</taxon>
    </lineage>
</organism>
<evidence type="ECO:0000313" key="1">
    <source>
        <dbReference type="EMBL" id="QCX49086.1"/>
    </source>
</evidence>
<sequence>MEGLADPGPCSGPRQSAVAVAQKTAGPSTRATTACEQRDTSCRDFQQGEVMPAVASDDGSVIWQWDSDQSDPDPKL</sequence>
<dbReference type="AlphaFoldDB" id="A0AA92ED65"/>